<protein>
    <submittedName>
        <fullName evidence="3">SRPBCC domain-containing protein</fullName>
    </submittedName>
</protein>
<dbReference type="InterPro" id="IPR023393">
    <property type="entry name" value="START-like_dom_sf"/>
</dbReference>
<dbReference type="Proteomes" id="UP000635245">
    <property type="component" value="Unassembled WGS sequence"/>
</dbReference>
<keyword evidence="4" id="KW-1185">Reference proteome</keyword>
<comment type="caution">
    <text evidence="3">The sequence shown here is derived from an EMBL/GenBank/DDBJ whole genome shotgun (WGS) entry which is preliminary data.</text>
</comment>
<evidence type="ECO:0000313" key="3">
    <source>
        <dbReference type="EMBL" id="MBK1782994.1"/>
    </source>
</evidence>
<dbReference type="AlphaFoldDB" id="A0A934V2Z0"/>
<reference evidence="3" key="1">
    <citation type="submission" date="2020-12" db="EMBL/GenBank/DDBJ databases">
        <title>Prauserella sp. ASG 168, a novel actinomycete isolated from cave rock.</title>
        <authorList>
            <person name="Suriyachadkun C."/>
        </authorList>
    </citation>
    <scope>NUCLEOTIDE SEQUENCE</scope>
    <source>
        <strain evidence="3">ASG 168</strain>
    </source>
</reference>
<name>A0A934V2Z0_9PSEU</name>
<dbReference type="InterPro" id="IPR013538">
    <property type="entry name" value="ASHA1/2-like_C"/>
</dbReference>
<accession>A0A934V2Z0</accession>
<dbReference type="Gene3D" id="3.30.530.20">
    <property type="match status" value="1"/>
</dbReference>
<comment type="similarity">
    <text evidence="1">Belongs to the AHA1 family.</text>
</comment>
<evidence type="ECO:0000256" key="1">
    <source>
        <dbReference type="ARBA" id="ARBA00006817"/>
    </source>
</evidence>
<organism evidence="3 4">
    <name type="scientific">Prauserella cavernicola</name>
    <dbReference type="NCBI Taxonomy" id="2800127"/>
    <lineage>
        <taxon>Bacteria</taxon>
        <taxon>Bacillati</taxon>
        <taxon>Actinomycetota</taxon>
        <taxon>Actinomycetes</taxon>
        <taxon>Pseudonocardiales</taxon>
        <taxon>Pseudonocardiaceae</taxon>
        <taxon>Prauserella</taxon>
    </lineage>
</organism>
<gene>
    <name evidence="3" type="ORF">JHE00_01565</name>
</gene>
<dbReference type="Pfam" id="PF08327">
    <property type="entry name" value="AHSA1"/>
    <property type="match status" value="1"/>
</dbReference>
<dbReference type="SUPFAM" id="SSF55961">
    <property type="entry name" value="Bet v1-like"/>
    <property type="match status" value="1"/>
</dbReference>
<dbReference type="RefSeq" id="WP_200313978.1">
    <property type="nucleotide sequence ID" value="NZ_JAENJH010000001.1"/>
</dbReference>
<feature type="domain" description="Activator of Hsp90 ATPase homologue 1/2-like C-terminal" evidence="2">
    <location>
        <begin position="18"/>
        <end position="138"/>
    </location>
</feature>
<proteinExistence type="inferred from homology"/>
<sequence>MSDEREVHRGGAELEIPADPSEVWQAIATGSGSSAWFFPTDIEPGVGGAVRLHRGPFAPDASAVVTAWDPPHRLAYTEPGEAPAPTVATEFLVEAREQGTCVVRVVSGIHADGDEWDHFAEEAGAGWRMSLLLLRAYVAHFAGLPAAPVDLTVPVAAPSSARAEVTTRLTAALGLTGLTEGDPFRTAPTAPPLAGTVEHVGPYFLLLRGHEPAPALFAISSFPMDGISLSVNVTGRVYGSGAEAHAGPELRRWTDWLGSQDLTH</sequence>
<evidence type="ECO:0000313" key="4">
    <source>
        <dbReference type="Proteomes" id="UP000635245"/>
    </source>
</evidence>
<evidence type="ECO:0000259" key="2">
    <source>
        <dbReference type="Pfam" id="PF08327"/>
    </source>
</evidence>
<dbReference type="EMBL" id="JAENJH010000001">
    <property type="protein sequence ID" value="MBK1782994.1"/>
    <property type="molecule type" value="Genomic_DNA"/>
</dbReference>
<dbReference type="CDD" id="cd07814">
    <property type="entry name" value="SRPBCC_CalC_Aha1-like"/>
    <property type="match status" value="1"/>
</dbReference>